<dbReference type="Proteomes" id="UP000292347">
    <property type="component" value="Unassembled WGS sequence"/>
</dbReference>
<dbReference type="OrthoDB" id="9981853at2"/>
<evidence type="ECO:0008006" key="3">
    <source>
        <dbReference type="Google" id="ProtNLM"/>
    </source>
</evidence>
<gene>
    <name evidence="1" type="ORF">EO081_15230</name>
</gene>
<reference evidence="1 2" key="1">
    <citation type="submission" date="2019-01" db="EMBL/GenBank/DDBJ databases">
        <title>Sphingomonas mucosissima sp. nov. and Sphingomonas desiccabilis sp. nov., from biological soil crusts in the Colorado Plateau, USA.</title>
        <authorList>
            <person name="Zhu D."/>
        </authorList>
    </citation>
    <scope>NUCLEOTIDE SEQUENCE [LARGE SCALE GENOMIC DNA]</scope>
    <source>
        <strain evidence="1 2">CP1D</strain>
    </source>
</reference>
<protein>
    <recommendedName>
        <fullName evidence="3">ACT domain-containing protein</fullName>
    </recommendedName>
</protein>
<dbReference type="AlphaFoldDB" id="A0A4Q2IR11"/>
<comment type="caution">
    <text evidence="1">The sequence shown here is derived from an EMBL/GenBank/DDBJ whole genome shotgun (WGS) entry which is preliminary data.</text>
</comment>
<evidence type="ECO:0000313" key="2">
    <source>
        <dbReference type="Proteomes" id="UP000292347"/>
    </source>
</evidence>
<organism evidence="1 2">
    <name type="scientific">Sphingomonas desiccabilis</name>
    <dbReference type="NCBI Taxonomy" id="429134"/>
    <lineage>
        <taxon>Bacteria</taxon>
        <taxon>Pseudomonadati</taxon>
        <taxon>Pseudomonadota</taxon>
        <taxon>Alphaproteobacteria</taxon>
        <taxon>Sphingomonadales</taxon>
        <taxon>Sphingomonadaceae</taxon>
        <taxon>Sphingomonas</taxon>
    </lineage>
</organism>
<name>A0A4Q2IR11_9SPHN</name>
<sequence length="77" mass="7940">MRVTVTGAASTSLLLRVVNLVALHELAFATLAAELADGGMVIRLDLADGAPPAEASLEKLRALVEVATVELTAQTGR</sequence>
<accession>A0A4Q2IR11</accession>
<dbReference type="RefSeq" id="WP_129343090.1">
    <property type="nucleotide sequence ID" value="NZ_JACIDD010000003.1"/>
</dbReference>
<proteinExistence type="predicted"/>
<dbReference type="EMBL" id="SDPT01000003">
    <property type="protein sequence ID" value="RXZ30525.1"/>
    <property type="molecule type" value="Genomic_DNA"/>
</dbReference>
<evidence type="ECO:0000313" key="1">
    <source>
        <dbReference type="EMBL" id="RXZ30525.1"/>
    </source>
</evidence>
<keyword evidence="2" id="KW-1185">Reference proteome</keyword>